<dbReference type="AlphaFoldDB" id="A0A7Y0FRW5"/>
<comment type="caution">
    <text evidence="1">The sequence shown here is derived from an EMBL/GenBank/DDBJ whole genome shotgun (WGS) entry which is preliminary data.</text>
</comment>
<dbReference type="RefSeq" id="WP_169235125.1">
    <property type="nucleotide sequence ID" value="NZ_JABBGI010000014.1"/>
</dbReference>
<reference evidence="1 2" key="1">
    <citation type="submission" date="2020-04" db="EMBL/GenBank/DDBJ databases">
        <title>Chryseobacterium sp. RP-3-3 sp. nov., isolated from Jeju soil.</title>
        <authorList>
            <person name="Dahal R.H."/>
        </authorList>
    </citation>
    <scope>NUCLEOTIDE SEQUENCE [LARGE SCALE GENOMIC DNA]</scope>
    <source>
        <strain evidence="1 2">RP-3-3</strain>
    </source>
</reference>
<dbReference type="EMBL" id="JABBGI010000014">
    <property type="protein sequence ID" value="NML70603.1"/>
    <property type="molecule type" value="Genomic_DNA"/>
</dbReference>
<name>A0A7Y0FRW5_9FLAO</name>
<protein>
    <submittedName>
        <fullName evidence="1">Uncharacterized protein</fullName>
    </submittedName>
</protein>
<keyword evidence="2" id="KW-1185">Reference proteome</keyword>
<evidence type="ECO:0000313" key="1">
    <source>
        <dbReference type="EMBL" id="NML70603.1"/>
    </source>
</evidence>
<sequence>MRENKKLRLGSYSNNLLEQGMLNLEWSNEDLINAETYILRMEERIEKLFDKEIFRVENILKDKLRIIPKNKDFAIWYFDNLPIRRQKKTIEITDEDIIKYARIYLQKFQKLLDDNSKKQTNHLKSFNWISDRFNLEKLYSQLLKKEFISSNTSLDIFINIFANRDLNSIENKIIWMKIGRNKMTNKKSISDFINILEEYKLIEGIKENIPKILTNCFKSENSNLNFTHSNLSNSNVYSEYRIELEKIIKDL</sequence>
<dbReference type="Proteomes" id="UP000544054">
    <property type="component" value="Unassembled WGS sequence"/>
</dbReference>
<accession>A0A7Y0FRW5</accession>
<organism evidence="1 2">
    <name type="scientific">Chryseobacterium antibioticum</name>
    <dbReference type="NCBI Taxonomy" id="2728847"/>
    <lineage>
        <taxon>Bacteria</taxon>
        <taxon>Pseudomonadati</taxon>
        <taxon>Bacteroidota</taxon>
        <taxon>Flavobacteriia</taxon>
        <taxon>Flavobacteriales</taxon>
        <taxon>Weeksellaceae</taxon>
        <taxon>Chryseobacterium group</taxon>
        <taxon>Chryseobacterium</taxon>
    </lineage>
</organism>
<proteinExistence type="predicted"/>
<evidence type="ECO:0000313" key="2">
    <source>
        <dbReference type="Proteomes" id="UP000544054"/>
    </source>
</evidence>
<gene>
    <name evidence="1" type="ORF">HHL23_12415</name>
</gene>